<protein>
    <recommendedName>
        <fullName evidence="7">UPF0056 membrane protein</fullName>
    </recommendedName>
</protein>
<dbReference type="PANTHER" id="PTHR33508">
    <property type="entry name" value="UPF0056 MEMBRANE PROTEIN YHCE"/>
    <property type="match status" value="1"/>
</dbReference>
<feature type="transmembrane region" description="Helical" evidence="7">
    <location>
        <begin position="6"/>
        <end position="31"/>
    </location>
</feature>
<comment type="similarity">
    <text evidence="2 7">Belongs to the UPF0056 (MarC) family.</text>
</comment>
<gene>
    <name evidence="8" type="ORF">DBZ36_09655</name>
</gene>
<dbReference type="Pfam" id="PF01914">
    <property type="entry name" value="MarC"/>
    <property type="match status" value="1"/>
</dbReference>
<keyword evidence="9" id="KW-1185">Reference proteome</keyword>
<dbReference type="RefSeq" id="WP_120354739.1">
    <property type="nucleotide sequence ID" value="NZ_RAQO01000005.1"/>
</dbReference>
<organism evidence="8 9">
    <name type="scientific">Alginatibacterium sediminis</name>
    <dbReference type="NCBI Taxonomy" id="2164068"/>
    <lineage>
        <taxon>Bacteria</taxon>
        <taxon>Pseudomonadati</taxon>
        <taxon>Pseudomonadota</taxon>
        <taxon>Gammaproteobacteria</taxon>
        <taxon>Alteromonadales</taxon>
        <taxon>Alteromonadaceae</taxon>
        <taxon>Alginatibacterium</taxon>
    </lineage>
</organism>
<evidence type="ECO:0000256" key="7">
    <source>
        <dbReference type="RuleBase" id="RU362048"/>
    </source>
</evidence>
<keyword evidence="6 7" id="KW-0472">Membrane</keyword>
<sequence>MELHASIISTALILLFIIDPFGNVPILLSVLKDVEKSKRHKIILREMMFGLIILMSFLFFGGKFLDIFNLETEAVTIAGGIILFVIGIKLTFPPADGHSIYGGSGGEPFVVPIAIPMIAGPSTLATLLVMTQSSQHSTQELSLAVLLAWGITLAVLLCSPLLYRILKDKGLQALERLMGMLLLIMAVQMFINGVRSIILAAV</sequence>
<evidence type="ECO:0000256" key="3">
    <source>
        <dbReference type="ARBA" id="ARBA00022475"/>
    </source>
</evidence>
<feature type="transmembrane region" description="Helical" evidence="7">
    <location>
        <begin position="113"/>
        <end position="131"/>
    </location>
</feature>
<dbReference type="GO" id="GO:0005886">
    <property type="term" value="C:plasma membrane"/>
    <property type="evidence" value="ECO:0007669"/>
    <property type="project" value="UniProtKB-SubCell"/>
</dbReference>
<dbReference type="Proteomes" id="UP000286482">
    <property type="component" value="Unassembled WGS sequence"/>
</dbReference>
<keyword evidence="3" id="KW-1003">Cell membrane</keyword>
<evidence type="ECO:0000256" key="5">
    <source>
        <dbReference type="ARBA" id="ARBA00022989"/>
    </source>
</evidence>
<proteinExistence type="inferred from homology"/>
<evidence type="ECO:0000313" key="9">
    <source>
        <dbReference type="Proteomes" id="UP000286482"/>
    </source>
</evidence>
<evidence type="ECO:0000256" key="6">
    <source>
        <dbReference type="ARBA" id="ARBA00023136"/>
    </source>
</evidence>
<evidence type="ECO:0000313" key="8">
    <source>
        <dbReference type="EMBL" id="RKF18660.1"/>
    </source>
</evidence>
<comment type="caution">
    <text evidence="8">The sequence shown here is derived from an EMBL/GenBank/DDBJ whole genome shotgun (WGS) entry which is preliminary data.</text>
</comment>
<dbReference type="AlphaFoldDB" id="A0A420EDB2"/>
<evidence type="ECO:0000256" key="4">
    <source>
        <dbReference type="ARBA" id="ARBA00022692"/>
    </source>
</evidence>
<dbReference type="InterPro" id="IPR002771">
    <property type="entry name" value="Multi_antbiot-R_MarC"/>
</dbReference>
<name>A0A420EDB2_9ALTE</name>
<keyword evidence="4 7" id="KW-0812">Transmembrane</keyword>
<feature type="transmembrane region" description="Helical" evidence="7">
    <location>
        <begin position="143"/>
        <end position="166"/>
    </location>
</feature>
<keyword evidence="5 7" id="KW-1133">Transmembrane helix</keyword>
<comment type="subcellular location">
    <subcellularLocation>
        <location evidence="1 7">Cell membrane</location>
        <topology evidence="1 7">Multi-pass membrane protein</topology>
    </subcellularLocation>
</comment>
<feature type="transmembrane region" description="Helical" evidence="7">
    <location>
        <begin position="74"/>
        <end position="92"/>
    </location>
</feature>
<dbReference type="PANTHER" id="PTHR33508:SF10">
    <property type="entry name" value="UPF0056 INNER MEMBRANE PROTEIN YHGN"/>
    <property type="match status" value="1"/>
</dbReference>
<evidence type="ECO:0000256" key="1">
    <source>
        <dbReference type="ARBA" id="ARBA00004651"/>
    </source>
</evidence>
<dbReference type="EMBL" id="RAQO01000005">
    <property type="protein sequence ID" value="RKF18660.1"/>
    <property type="molecule type" value="Genomic_DNA"/>
</dbReference>
<feature type="transmembrane region" description="Helical" evidence="7">
    <location>
        <begin position="178"/>
        <end position="201"/>
    </location>
</feature>
<reference evidence="8 9" key="1">
    <citation type="submission" date="2018-09" db="EMBL/GenBank/DDBJ databases">
        <authorList>
            <person name="Wang Z."/>
        </authorList>
    </citation>
    <scope>NUCLEOTIDE SEQUENCE [LARGE SCALE GENOMIC DNA]</scope>
    <source>
        <strain evidence="8 9">ALS 81</strain>
    </source>
</reference>
<dbReference type="NCBIfam" id="TIGR00427">
    <property type="entry name" value="NAAT family transporter"/>
    <property type="match status" value="1"/>
</dbReference>
<evidence type="ECO:0000256" key="2">
    <source>
        <dbReference type="ARBA" id="ARBA00009784"/>
    </source>
</evidence>
<feature type="transmembrane region" description="Helical" evidence="7">
    <location>
        <begin position="43"/>
        <end position="62"/>
    </location>
</feature>
<dbReference type="OrthoDB" id="21094at2"/>
<accession>A0A420EDB2</accession>